<keyword evidence="1" id="KW-0547">Nucleotide-binding</keyword>
<dbReference type="AlphaFoldDB" id="A0A0T5P2W8"/>
<evidence type="ECO:0000313" key="6">
    <source>
        <dbReference type="EMBL" id="QEW28646.1"/>
    </source>
</evidence>
<dbReference type="OrthoDB" id="9763644at2"/>
<evidence type="ECO:0000259" key="4">
    <source>
        <dbReference type="PROSITE" id="PS51206"/>
    </source>
</evidence>
<dbReference type="Proteomes" id="UP000051401">
    <property type="component" value="Unassembled WGS sequence"/>
</dbReference>
<accession>A0A0T5P2W8</accession>
<dbReference type="SMART" id="SM00942">
    <property type="entry name" value="PriCT_1"/>
    <property type="match status" value="1"/>
</dbReference>
<dbReference type="Gene3D" id="3.40.50.300">
    <property type="entry name" value="P-loop containing nucleotide triphosphate hydrolases"/>
    <property type="match status" value="1"/>
</dbReference>
<feature type="domain" description="SF3 helicase" evidence="4">
    <location>
        <begin position="255"/>
        <end position="414"/>
    </location>
</feature>
<proteinExistence type="predicted"/>
<name>A0A0T5P2W8_9RHOB</name>
<evidence type="ECO:0000256" key="2">
    <source>
        <dbReference type="ARBA" id="ARBA00022801"/>
    </source>
</evidence>
<evidence type="ECO:0000256" key="1">
    <source>
        <dbReference type="ARBA" id="ARBA00022741"/>
    </source>
</evidence>
<dbReference type="Proteomes" id="UP000325785">
    <property type="component" value="Chromosome"/>
</dbReference>
<dbReference type="PANTHER" id="PTHR35372:SF2">
    <property type="entry name" value="SF3 HELICASE DOMAIN-CONTAINING PROTEIN"/>
    <property type="match status" value="1"/>
</dbReference>
<dbReference type="PATRIC" id="fig|540747.5.peg.3150"/>
<dbReference type="InterPro" id="IPR051620">
    <property type="entry name" value="ORF904-like_C"/>
</dbReference>
<sequence length="533" mass="58633">MLTNIQLPETPEWLVTALTRPTPANSNHAPANFMSEGRRNTNLTSLAGFLRRRGFDARGIFEQLQAFNLNSSDPLDAGEVASIANSVSRNYQSDAKGELHDLPVSRIVAEDIAHFCKYIPETGWRVFDGRYWKHDLSGIYARERIKCQLAALVEAVKAGGDIEAVRDARKYLSNTRINGVTSLIMSDPNIVSDHTDFDSRPSLLNLQSGTLDLETGQLMHHEATDLLSKIANVEYDPEADCPHFKQVLSWALSPEQAALLLRYLGYALLGAPREQVFAILYGAGANGKSTLINAVSHLLGDYAANVEPATLIKQKSDKVRSDVARLQGVHLAVTSELATGEILDAPLVKRFTGDDKITARALYSAEIEYKAKFALVMTTNALPVIDGGDPALARRLVLLPFNNVVSEEDRVPDLPRKLEAEAPGILNLLLEGLREYREIGLALPGDLKAEVAKFVVSSDMVATFLQDETEAVADGAVGAKALYNHYRTSCGMSGIRALSMPQFRQEMLKKGYVTKRSRDGQAWQGLRLRRPHL</sequence>
<reference evidence="5 7" key="1">
    <citation type="submission" date="2015-04" db="EMBL/GenBank/DDBJ databases">
        <title>The draft genome sequence of Roseovarius indicus B108T.</title>
        <authorList>
            <person name="Li G."/>
            <person name="Lai Q."/>
            <person name="Shao Z."/>
            <person name="Yan P."/>
        </authorList>
    </citation>
    <scope>NUCLEOTIDE SEQUENCE [LARGE SCALE GENOMIC DNA]</scope>
    <source>
        <strain evidence="5 7">B108</strain>
    </source>
</reference>
<dbReference type="InterPro" id="IPR006500">
    <property type="entry name" value="Helicase_put_C_phage/plasmid"/>
</dbReference>
<dbReference type="InterPro" id="IPR027417">
    <property type="entry name" value="P-loop_NTPase"/>
</dbReference>
<dbReference type="PANTHER" id="PTHR35372">
    <property type="entry name" value="ATP BINDING PROTEIN-RELATED"/>
    <property type="match status" value="1"/>
</dbReference>
<dbReference type="InterPro" id="IPR014015">
    <property type="entry name" value="Helicase_SF3_DNA-vir"/>
</dbReference>
<keyword evidence="7" id="KW-1185">Reference proteome</keyword>
<keyword evidence="2" id="KW-0378">Hydrolase</keyword>
<reference evidence="6 8" key="2">
    <citation type="submission" date="2018-08" db="EMBL/GenBank/DDBJ databases">
        <title>Genetic Globetrotter - A new plasmid hitch-hiking vast phylogenetic and geographic distances.</title>
        <authorList>
            <person name="Vollmers J."/>
            <person name="Petersen J."/>
        </authorList>
    </citation>
    <scope>NUCLEOTIDE SEQUENCE [LARGE SCALE GENOMIC DNA]</scope>
    <source>
        <strain evidence="6 8">DSM 26383</strain>
    </source>
</reference>
<evidence type="ECO:0000313" key="8">
    <source>
        <dbReference type="Proteomes" id="UP000325785"/>
    </source>
</evidence>
<gene>
    <name evidence="6" type="ORF">RIdsm_04478</name>
    <name evidence="5" type="ORF">XM52_23970</name>
</gene>
<dbReference type="InterPro" id="IPR014818">
    <property type="entry name" value="Phage/plasmid_primase_P4_C"/>
</dbReference>
<protein>
    <recommendedName>
        <fullName evidence="4">SF3 helicase domain-containing protein</fullName>
    </recommendedName>
</protein>
<dbReference type="KEGG" id="rid:RIdsm_04478"/>
<dbReference type="SMART" id="SM00885">
    <property type="entry name" value="D5_N"/>
    <property type="match status" value="1"/>
</dbReference>
<dbReference type="EMBL" id="LAXI01000022">
    <property type="protein sequence ID" value="KRS15480.1"/>
    <property type="molecule type" value="Genomic_DNA"/>
</dbReference>
<keyword evidence="3" id="KW-0067">ATP-binding</keyword>
<dbReference type="GO" id="GO:0016787">
    <property type="term" value="F:hydrolase activity"/>
    <property type="evidence" value="ECO:0007669"/>
    <property type="project" value="UniProtKB-KW"/>
</dbReference>
<organism evidence="5 7">
    <name type="scientific">Roseovarius indicus</name>
    <dbReference type="NCBI Taxonomy" id="540747"/>
    <lineage>
        <taxon>Bacteria</taxon>
        <taxon>Pseudomonadati</taxon>
        <taxon>Pseudomonadota</taxon>
        <taxon>Alphaproteobacteria</taxon>
        <taxon>Rhodobacterales</taxon>
        <taxon>Roseobacteraceae</taxon>
        <taxon>Roseovarius</taxon>
    </lineage>
</organism>
<dbReference type="SUPFAM" id="SSF52540">
    <property type="entry name" value="P-loop containing nucleoside triphosphate hydrolases"/>
    <property type="match status" value="1"/>
</dbReference>
<dbReference type="Pfam" id="PF08708">
    <property type="entry name" value="PriCT_1"/>
    <property type="match status" value="1"/>
</dbReference>
<dbReference type="STRING" id="540747.SAMN04488031_1158"/>
<dbReference type="Pfam" id="PF08706">
    <property type="entry name" value="D5_N"/>
    <property type="match status" value="1"/>
</dbReference>
<dbReference type="InterPro" id="IPR045455">
    <property type="entry name" value="NrS-1_pol-like_helicase"/>
</dbReference>
<evidence type="ECO:0000313" key="7">
    <source>
        <dbReference type="Proteomes" id="UP000051401"/>
    </source>
</evidence>
<evidence type="ECO:0000256" key="3">
    <source>
        <dbReference type="ARBA" id="ARBA00022840"/>
    </source>
</evidence>
<dbReference type="NCBIfam" id="TIGR01613">
    <property type="entry name" value="primase_Cterm"/>
    <property type="match status" value="1"/>
</dbReference>
<evidence type="ECO:0000313" key="5">
    <source>
        <dbReference type="EMBL" id="KRS15480.1"/>
    </source>
</evidence>
<dbReference type="EMBL" id="CP031598">
    <property type="protein sequence ID" value="QEW28646.1"/>
    <property type="molecule type" value="Genomic_DNA"/>
</dbReference>
<dbReference type="InterPro" id="IPR014820">
    <property type="entry name" value="PriCT_1"/>
</dbReference>
<dbReference type="RefSeq" id="WP_057820343.1">
    <property type="nucleotide sequence ID" value="NZ_CP031598.1"/>
</dbReference>
<dbReference type="Pfam" id="PF19263">
    <property type="entry name" value="DUF5906"/>
    <property type="match status" value="1"/>
</dbReference>
<dbReference type="GO" id="GO:0005524">
    <property type="term" value="F:ATP binding"/>
    <property type="evidence" value="ECO:0007669"/>
    <property type="project" value="UniProtKB-KW"/>
</dbReference>
<dbReference type="PROSITE" id="PS51206">
    <property type="entry name" value="SF3_HELICASE_1"/>
    <property type="match status" value="1"/>
</dbReference>